<gene>
    <name evidence="3" type="ORF">OU415_27110</name>
</gene>
<dbReference type="Proteomes" id="UP001210380">
    <property type="component" value="Unassembled WGS sequence"/>
</dbReference>
<evidence type="ECO:0000256" key="2">
    <source>
        <dbReference type="SAM" id="SignalP"/>
    </source>
</evidence>
<dbReference type="RefSeq" id="WP_270952101.1">
    <property type="nucleotide sequence ID" value="NZ_JAQGLA010000060.1"/>
</dbReference>
<evidence type="ECO:0000313" key="4">
    <source>
        <dbReference type="Proteomes" id="UP001210380"/>
    </source>
</evidence>
<dbReference type="EMBL" id="JAQGLA010000060">
    <property type="protein sequence ID" value="MDA3629128.1"/>
    <property type="molecule type" value="Genomic_DNA"/>
</dbReference>
<feature type="chain" id="PRO_5046586430" evidence="2">
    <location>
        <begin position="28"/>
        <end position="131"/>
    </location>
</feature>
<protein>
    <submittedName>
        <fullName evidence="3">Uncharacterized protein</fullName>
    </submittedName>
</protein>
<name>A0ABT4V589_9PSEU</name>
<sequence>MRKINRVLAAGALTLPLALGIAGVASAEGQDTNIRVESQASAQVHGRGSVNASSQASAQVHGRGTAEANSHASVLVAGRESHWNHRDGLRGHKWNDIRWSFHQVRGHHHEDQDELCFLDHGLIGHNPHTVR</sequence>
<keyword evidence="2" id="KW-0732">Signal</keyword>
<evidence type="ECO:0000313" key="3">
    <source>
        <dbReference type="EMBL" id="MDA3629128.1"/>
    </source>
</evidence>
<keyword evidence="4" id="KW-1185">Reference proteome</keyword>
<proteinExistence type="predicted"/>
<reference evidence="3 4" key="1">
    <citation type="submission" date="2022-11" db="EMBL/GenBank/DDBJ databases">
        <title>Draft genome sequence of Saccharopolyspora sp. WRP15-2 isolated from rhizosphere soils of wild rice in Thailand.</title>
        <authorList>
            <person name="Duangmal K."/>
            <person name="Kammanee S."/>
            <person name="Muangham S."/>
        </authorList>
    </citation>
    <scope>NUCLEOTIDE SEQUENCE [LARGE SCALE GENOMIC DNA]</scope>
    <source>
        <strain evidence="3 4">WRP15-2</strain>
    </source>
</reference>
<feature type="region of interest" description="Disordered" evidence="1">
    <location>
        <begin position="47"/>
        <end position="69"/>
    </location>
</feature>
<comment type="caution">
    <text evidence="3">The sequence shown here is derived from an EMBL/GenBank/DDBJ whole genome shotgun (WGS) entry which is preliminary data.</text>
</comment>
<evidence type="ECO:0000256" key="1">
    <source>
        <dbReference type="SAM" id="MobiDB-lite"/>
    </source>
</evidence>
<organism evidence="3 4">
    <name type="scientific">Saccharopolyspora oryzae</name>
    <dbReference type="NCBI Taxonomy" id="2997343"/>
    <lineage>
        <taxon>Bacteria</taxon>
        <taxon>Bacillati</taxon>
        <taxon>Actinomycetota</taxon>
        <taxon>Actinomycetes</taxon>
        <taxon>Pseudonocardiales</taxon>
        <taxon>Pseudonocardiaceae</taxon>
        <taxon>Saccharopolyspora</taxon>
    </lineage>
</organism>
<feature type="signal peptide" evidence="2">
    <location>
        <begin position="1"/>
        <end position="27"/>
    </location>
</feature>
<accession>A0ABT4V589</accession>